<keyword evidence="1" id="KW-0812">Transmembrane</keyword>
<name>A0A8J3K8B1_9ACTN</name>
<evidence type="ECO:0000313" key="2">
    <source>
        <dbReference type="EMBL" id="GIF92013.1"/>
    </source>
</evidence>
<comment type="caution">
    <text evidence="2">The sequence shown here is derived from an EMBL/GenBank/DDBJ whole genome shotgun (WGS) entry which is preliminary data.</text>
</comment>
<keyword evidence="3" id="KW-1185">Reference proteome</keyword>
<evidence type="ECO:0008006" key="4">
    <source>
        <dbReference type="Google" id="ProtNLM"/>
    </source>
</evidence>
<accession>A0A8J3K8B1</accession>
<evidence type="ECO:0000256" key="1">
    <source>
        <dbReference type="SAM" id="Phobius"/>
    </source>
</evidence>
<keyword evidence="1" id="KW-1133">Transmembrane helix</keyword>
<feature type="transmembrane region" description="Helical" evidence="1">
    <location>
        <begin position="376"/>
        <end position="399"/>
    </location>
</feature>
<organism evidence="2 3">
    <name type="scientific">Catellatospora chokoriensis</name>
    <dbReference type="NCBI Taxonomy" id="310353"/>
    <lineage>
        <taxon>Bacteria</taxon>
        <taxon>Bacillati</taxon>
        <taxon>Actinomycetota</taxon>
        <taxon>Actinomycetes</taxon>
        <taxon>Micromonosporales</taxon>
        <taxon>Micromonosporaceae</taxon>
        <taxon>Catellatospora</taxon>
    </lineage>
</organism>
<gene>
    <name evidence="2" type="ORF">Cch02nite_54570</name>
</gene>
<keyword evidence="1" id="KW-0472">Membrane</keyword>
<protein>
    <recommendedName>
        <fullName evidence="4">Pentapeptide repeat-containing protein</fullName>
    </recommendedName>
</protein>
<proteinExistence type="predicted"/>
<dbReference type="RefSeq" id="WP_191837262.1">
    <property type="nucleotide sequence ID" value="NZ_BAAALB010000001.1"/>
</dbReference>
<reference evidence="2 3" key="1">
    <citation type="submission" date="2021-01" db="EMBL/GenBank/DDBJ databases">
        <title>Whole genome shotgun sequence of Catellatospora chokoriensis NBRC 107358.</title>
        <authorList>
            <person name="Komaki H."/>
            <person name="Tamura T."/>
        </authorList>
    </citation>
    <scope>NUCLEOTIDE SEQUENCE [LARGE SCALE GENOMIC DNA]</scope>
    <source>
        <strain evidence="2 3">NBRC 107358</strain>
    </source>
</reference>
<feature type="transmembrane region" description="Helical" evidence="1">
    <location>
        <begin position="436"/>
        <end position="453"/>
    </location>
</feature>
<dbReference type="AlphaFoldDB" id="A0A8J3K8B1"/>
<dbReference type="Proteomes" id="UP000619293">
    <property type="component" value="Unassembled WGS sequence"/>
</dbReference>
<feature type="transmembrane region" description="Helical" evidence="1">
    <location>
        <begin position="350"/>
        <end position="369"/>
    </location>
</feature>
<dbReference type="Gene3D" id="2.160.20.80">
    <property type="entry name" value="E3 ubiquitin-protein ligase SopA"/>
    <property type="match status" value="1"/>
</dbReference>
<evidence type="ECO:0000313" key="3">
    <source>
        <dbReference type="Proteomes" id="UP000619293"/>
    </source>
</evidence>
<dbReference type="EMBL" id="BONG01000039">
    <property type="protein sequence ID" value="GIF92013.1"/>
    <property type="molecule type" value="Genomic_DNA"/>
</dbReference>
<sequence length="459" mass="50871">MANCVQCSNEVVVGERCLTHHIENCATDENDRRVLAELDLSGMRLDEVQLANLVITGDLKCAGTVFRGTLRIRDVTVGGLADFNNAQMQAYVSISGLAVGGALRMRDALLERDVYLSRVASEGVTTLARATFAGSVEIDGLRAHSLDLRRATFQHRALLQLGAVPRVYLQRSGFQRGVRLTCAGPTRLDLVEVDLGGPSAIAAAASTVEAWRMQDRPILGRTLGTDLSQVRLSYVDLSECSFTGAHHLDKLTVDDWHSWRTSPRGLWVTHRVTLADEHRVRGHARWALPGTDGREAPSVDSVQTDYHSLRSMMQDRKDQRAASDFYYGEMEMRRIGLRRSVRADLRARDWRAAFSTLGEWLLLCLYWLLSGYGQRAWRAFVTLGLVVAAASAALARWGFQTPTGYGDSLRYTLRAASTLLRGSDVALTPTGDWIELVLRLVAPLLLALGLLAIRERVRR</sequence>